<dbReference type="OrthoDB" id="2130750at2759"/>
<dbReference type="Pfam" id="PF01302">
    <property type="entry name" value="CAP_GLY"/>
    <property type="match status" value="1"/>
</dbReference>
<protein>
    <submittedName>
        <fullName evidence="4">Centrosome-associated protein</fullName>
    </submittedName>
</protein>
<feature type="compositionally biased region" description="Polar residues" evidence="2">
    <location>
        <begin position="229"/>
        <end position="254"/>
    </location>
</feature>
<feature type="compositionally biased region" description="Low complexity" evidence="2">
    <location>
        <begin position="291"/>
        <end position="319"/>
    </location>
</feature>
<feature type="compositionally biased region" description="Basic and acidic residues" evidence="2">
    <location>
        <begin position="351"/>
        <end position="363"/>
    </location>
</feature>
<dbReference type="InterPro" id="IPR000938">
    <property type="entry name" value="CAP-Gly_domain"/>
</dbReference>
<accession>A0A1R1PF11</accession>
<feature type="compositionally biased region" description="Polar residues" evidence="2">
    <location>
        <begin position="368"/>
        <end position="396"/>
    </location>
</feature>
<feature type="compositionally biased region" description="Polar residues" evidence="2">
    <location>
        <begin position="320"/>
        <end position="348"/>
    </location>
</feature>
<evidence type="ECO:0000256" key="2">
    <source>
        <dbReference type="SAM" id="MobiDB-lite"/>
    </source>
</evidence>
<feature type="compositionally biased region" description="Low complexity" evidence="2">
    <location>
        <begin position="213"/>
        <end position="228"/>
    </location>
</feature>
<name>A0A1R1PF11_ZANCU</name>
<reference evidence="5" key="1">
    <citation type="submission" date="2017-01" db="EMBL/GenBank/DDBJ databases">
        <authorList>
            <person name="Wang Y."/>
            <person name="White M."/>
            <person name="Kvist S."/>
            <person name="Moncalvo J.-M."/>
        </authorList>
    </citation>
    <scope>NUCLEOTIDE SEQUENCE [LARGE SCALE GENOMIC DNA]</scope>
    <source>
        <strain evidence="5">COL-18-3</strain>
    </source>
</reference>
<feature type="region of interest" description="Disordered" evidence="2">
    <location>
        <begin position="469"/>
        <end position="508"/>
    </location>
</feature>
<feature type="compositionally biased region" description="Low complexity" evidence="2">
    <location>
        <begin position="472"/>
        <end position="508"/>
    </location>
</feature>
<dbReference type="PROSITE" id="PS50245">
    <property type="entry name" value="CAP_GLY_2"/>
    <property type="match status" value="1"/>
</dbReference>
<feature type="coiled-coil region" evidence="1">
    <location>
        <begin position="508"/>
        <end position="535"/>
    </location>
</feature>
<evidence type="ECO:0000313" key="4">
    <source>
        <dbReference type="EMBL" id="OMH79564.1"/>
    </source>
</evidence>
<keyword evidence="1" id="KW-0175">Coiled coil</keyword>
<evidence type="ECO:0000256" key="1">
    <source>
        <dbReference type="SAM" id="Coils"/>
    </source>
</evidence>
<comment type="caution">
    <text evidence="4">The sequence shown here is derived from an EMBL/GenBank/DDBJ whole genome shotgun (WGS) entry which is preliminary data.</text>
</comment>
<feature type="compositionally biased region" description="Polar residues" evidence="2">
    <location>
        <begin position="40"/>
        <end position="52"/>
    </location>
</feature>
<gene>
    <name evidence="4" type="ORF">AX774_g7017</name>
</gene>
<evidence type="ECO:0000313" key="5">
    <source>
        <dbReference type="Proteomes" id="UP000188320"/>
    </source>
</evidence>
<dbReference type="SMART" id="SM01052">
    <property type="entry name" value="CAP_GLY"/>
    <property type="match status" value="1"/>
</dbReference>
<feature type="region of interest" description="Disordered" evidence="2">
    <location>
        <begin position="40"/>
        <end position="112"/>
    </location>
</feature>
<dbReference type="PANTHER" id="PTHR16148">
    <property type="entry name" value="NF-KAPPA-B-REPRESSING FACTOR-RELATED"/>
    <property type="match status" value="1"/>
</dbReference>
<proteinExistence type="predicted"/>
<organism evidence="4 5">
    <name type="scientific">Zancudomyces culisetae</name>
    <name type="common">Gut fungus</name>
    <name type="synonym">Smittium culisetae</name>
    <dbReference type="NCBI Taxonomy" id="1213189"/>
    <lineage>
        <taxon>Eukaryota</taxon>
        <taxon>Fungi</taxon>
        <taxon>Fungi incertae sedis</taxon>
        <taxon>Zoopagomycota</taxon>
        <taxon>Kickxellomycotina</taxon>
        <taxon>Harpellomycetes</taxon>
        <taxon>Harpellales</taxon>
        <taxon>Legeriomycetaceae</taxon>
        <taxon>Zancudomyces</taxon>
    </lineage>
</organism>
<evidence type="ECO:0000259" key="3">
    <source>
        <dbReference type="PROSITE" id="PS50245"/>
    </source>
</evidence>
<feature type="domain" description="CAP-Gly" evidence="3">
    <location>
        <begin position="160"/>
        <end position="203"/>
    </location>
</feature>
<keyword evidence="5" id="KW-1185">Reference proteome</keyword>
<feature type="compositionally biased region" description="Low complexity" evidence="2">
    <location>
        <begin position="82"/>
        <end position="94"/>
    </location>
</feature>
<dbReference type="SUPFAM" id="SSF74924">
    <property type="entry name" value="Cap-Gly domain"/>
    <property type="match status" value="1"/>
</dbReference>
<feature type="compositionally biased region" description="Low complexity" evidence="2">
    <location>
        <begin position="397"/>
        <end position="412"/>
    </location>
</feature>
<sequence length="715" mass="77374">MYNKNPRTLQKTSLASFESKTTTGAAAGAGAGFCGNKSTRSNLHNNSDNAISAGSRVDSPMNRRAASPPGLKSPTLIREAITNNSNTSVNSSNVGGTKLANRTNGIGSNSMNRSINSSSEATMMAPKAGSGMASTDQIVKIGDMVYIEGVNEVGTLKYLGPIADKNGVWAGIELDTPFAGKNNGNFNGVSYFSCTEQRGIFTSPAKLRVIPSVNTNTGVNGKTKNRNNSTVSNGSNYDTQSHNRNHRQSISSVGSPKVMNSKGTARPLGEYESIDSVLNPKQRLAIAPTLSNQQQNSKKQRNQKSQPQPPAQQKVPVSKTQSSNNSIDSNRSGALISERSTGQKSIGTRTKLREMVESRRKTLEPSAHPNTTRSKTTVVSPPTRAVKNSSAHHIQNGSKSGSISSGSGEGRSLQAAAGSSSSSKPIHDTRVELLEAENRVLRLENQQYKARITAGQWLATDMFEKENAIEASQSSSQSQIQDSTASENVSPNNKVANSSNSSTNSTVMRQLEQQLAEEREQNALLMAELENYKLLATNISSSNNINGSSSVLSNLNLNLNFNNDNENINNESELEQELARTREMLSDATIQAEIREHALLESQEACRVMEDKLAMFRDDTDALKRKIDVTQENLRSMLRRLSAFNSTSFTSVNNDNNEAIGDGERNDNVGNGMELANSWLQDTLIETIDADDSEMLFEYIDSALKTIKQKIDSAN</sequence>
<dbReference type="PANTHER" id="PTHR16148:SF23">
    <property type="entry name" value="B BOX-TYPE DOMAIN-CONTAINING PROTEIN-RELATED"/>
    <property type="match status" value="1"/>
</dbReference>
<feature type="non-terminal residue" evidence="4">
    <location>
        <position position="715"/>
    </location>
</feature>
<feature type="region of interest" description="Disordered" evidence="2">
    <location>
        <begin position="290"/>
        <end position="426"/>
    </location>
</feature>
<feature type="region of interest" description="Disordered" evidence="2">
    <location>
        <begin position="213"/>
        <end position="265"/>
    </location>
</feature>
<dbReference type="AlphaFoldDB" id="A0A1R1PF11"/>
<dbReference type="EMBL" id="LSSK01001507">
    <property type="protein sequence ID" value="OMH79564.1"/>
    <property type="molecule type" value="Genomic_DNA"/>
</dbReference>
<dbReference type="Proteomes" id="UP000188320">
    <property type="component" value="Unassembled WGS sequence"/>
</dbReference>
<dbReference type="InterPro" id="IPR036859">
    <property type="entry name" value="CAP-Gly_dom_sf"/>
</dbReference>
<dbReference type="Gene3D" id="2.30.30.190">
    <property type="entry name" value="CAP Gly-rich-like domain"/>
    <property type="match status" value="1"/>
</dbReference>